<evidence type="ECO:0000313" key="1">
    <source>
        <dbReference type="EMBL" id="PTM59180.1"/>
    </source>
</evidence>
<organism evidence="1 2">
    <name type="scientific">Desmospora activa DSM 45169</name>
    <dbReference type="NCBI Taxonomy" id="1121389"/>
    <lineage>
        <taxon>Bacteria</taxon>
        <taxon>Bacillati</taxon>
        <taxon>Bacillota</taxon>
        <taxon>Bacilli</taxon>
        <taxon>Bacillales</taxon>
        <taxon>Thermoactinomycetaceae</taxon>
        <taxon>Desmospora</taxon>
    </lineage>
</organism>
<sequence length="45" mass="4975">MHYIKITFFAGILAGIFFIWVSAIPTFDPFVYDESTTDSGIPSTG</sequence>
<reference evidence="1 2" key="1">
    <citation type="submission" date="2018-04" db="EMBL/GenBank/DDBJ databases">
        <title>Genomic Encyclopedia of Archaeal and Bacterial Type Strains, Phase II (KMG-II): from individual species to whole genera.</title>
        <authorList>
            <person name="Goeker M."/>
        </authorList>
    </citation>
    <scope>NUCLEOTIDE SEQUENCE [LARGE SCALE GENOMIC DNA]</scope>
    <source>
        <strain evidence="1 2">DSM 45169</strain>
    </source>
</reference>
<name>A0A2T4ZBB6_9BACL</name>
<comment type="caution">
    <text evidence="1">The sequence shown here is derived from an EMBL/GenBank/DDBJ whole genome shotgun (WGS) entry which is preliminary data.</text>
</comment>
<keyword evidence="2" id="KW-1185">Reference proteome</keyword>
<accession>A0A2T4ZBB6</accession>
<proteinExistence type="predicted"/>
<protein>
    <submittedName>
        <fullName evidence="1">Uncharacterized protein</fullName>
    </submittedName>
</protein>
<dbReference type="Proteomes" id="UP000241639">
    <property type="component" value="Unassembled WGS sequence"/>
</dbReference>
<gene>
    <name evidence="1" type="ORF">C8J48_1783</name>
</gene>
<dbReference type="EMBL" id="PZZP01000001">
    <property type="protein sequence ID" value="PTM59180.1"/>
    <property type="molecule type" value="Genomic_DNA"/>
</dbReference>
<evidence type="ECO:0000313" key="2">
    <source>
        <dbReference type="Proteomes" id="UP000241639"/>
    </source>
</evidence>
<dbReference type="AlphaFoldDB" id="A0A2T4ZBB6"/>